<sequence>MPTLEGQFILETAQLRLDELEVYCTPKRWASRRDSIDDIVSFLRRLPYTKVIKFILCGMWPEGYQLPKYCAVIGALMKEDHHQRYDAPGAPNIGATWWDWKIHHNTYTSTITFEAQDPLPVLPEEEYLLLMKPRIDAMMAMAERAAGIGPHGAHR</sequence>
<dbReference type="OrthoDB" id="3786918at2759"/>
<organism evidence="1 2">
    <name type="scientific">Curvularia kusanoi</name>
    <name type="common">Cochliobolus kusanoi</name>
    <dbReference type="NCBI Taxonomy" id="90978"/>
    <lineage>
        <taxon>Eukaryota</taxon>
        <taxon>Fungi</taxon>
        <taxon>Dikarya</taxon>
        <taxon>Ascomycota</taxon>
        <taxon>Pezizomycotina</taxon>
        <taxon>Dothideomycetes</taxon>
        <taxon>Pleosporomycetidae</taxon>
        <taxon>Pleosporales</taxon>
        <taxon>Pleosporineae</taxon>
        <taxon>Pleosporaceae</taxon>
        <taxon>Curvularia</taxon>
    </lineage>
</organism>
<dbReference type="EMBL" id="SWKU01000029">
    <property type="protein sequence ID" value="KAF2996056.1"/>
    <property type="molecule type" value="Genomic_DNA"/>
</dbReference>
<evidence type="ECO:0000313" key="2">
    <source>
        <dbReference type="Proteomes" id="UP000801428"/>
    </source>
</evidence>
<evidence type="ECO:0000313" key="1">
    <source>
        <dbReference type="EMBL" id="KAF2996056.1"/>
    </source>
</evidence>
<accession>A0A9P4T6R6</accession>
<gene>
    <name evidence="1" type="ORF">E8E13_003483</name>
</gene>
<reference evidence="1" key="1">
    <citation type="submission" date="2019-04" db="EMBL/GenBank/DDBJ databases">
        <title>Sequencing of skin fungus with MAO and IRED activity.</title>
        <authorList>
            <person name="Marsaioli A.J."/>
            <person name="Bonatto J.M.C."/>
            <person name="Reis Junior O."/>
        </authorList>
    </citation>
    <scope>NUCLEOTIDE SEQUENCE</scope>
    <source>
        <strain evidence="1">30M1</strain>
    </source>
</reference>
<dbReference type="Proteomes" id="UP000801428">
    <property type="component" value="Unassembled WGS sequence"/>
</dbReference>
<protein>
    <submittedName>
        <fullName evidence="1">Uncharacterized protein</fullName>
    </submittedName>
</protein>
<proteinExistence type="predicted"/>
<name>A0A9P4T6R6_CURKU</name>
<dbReference type="AlphaFoldDB" id="A0A9P4T6R6"/>
<keyword evidence="2" id="KW-1185">Reference proteome</keyword>
<comment type="caution">
    <text evidence="1">The sequence shown here is derived from an EMBL/GenBank/DDBJ whole genome shotgun (WGS) entry which is preliminary data.</text>
</comment>